<comment type="similarity">
    <text evidence="1">Belongs to the SAPS family.</text>
</comment>
<name>A0A816YWW1_BRANA</name>
<evidence type="ECO:0000313" key="2">
    <source>
        <dbReference type="EMBL" id="CAF2165166.1"/>
    </source>
</evidence>
<reference evidence="2" key="1">
    <citation type="submission" date="2021-01" db="EMBL/GenBank/DDBJ databases">
        <authorList>
            <consortium name="Genoscope - CEA"/>
            <person name="William W."/>
        </authorList>
    </citation>
    <scope>NUCLEOTIDE SEQUENCE</scope>
</reference>
<dbReference type="GO" id="GO:0019903">
    <property type="term" value="F:protein phosphatase binding"/>
    <property type="evidence" value="ECO:0007669"/>
    <property type="project" value="InterPro"/>
</dbReference>
<organism evidence="2">
    <name type="scientific">Brassica napus</name>
    <name type="common">Rape</name>
    <dbReference type="NCBI Taxonomy" id="3708"/>
    <lineage>
        <taxon>Eukaryota</taxon>
        <taxon>Viridiplantae</taxon>
        <taxon>Streptophyta</taxon>
        <taxon>Embryophyta</taxon>
        <taxon>Tracheophyta</taxon>
        <taxon>Spermatophyta</taxon>
        <taxon>Magnoliopsida</taxon>
        <taxon>eudicotyledons</taxon>
        <taxon>Gunneridae</taxon>
        <taxon>Pentapetalae</taxon>
        <taxon>rosids</taxon>
        <taxon>malvids</taxon>
        <taxon>Brassicales</taxon>
        <taxon>Brassicaceae</taxon>
        <taxon>Brassiceae</taxon>
        <taxon>Brassica</taxon>
    </lineage>
</organism>
<accession>A0A816YWW1</accession>
<protein>
    <submittedName>
        <fullName evidence="2">(rape) hypothetical protein</fullName>
    </submittedName>
</protein>
<dbReference type="AlphaFoldDB" id="A0A816YWW1"/>
<dbReference type="EMBL" id="HG994361">
    <property type="protein sequence ID" value="CAF2165166.1"/>
    <property type="molecule type" value="Genomic_DNA"/>
</dbReference>
<dbReference type="PANTHER" id="PTHR12634">
    <property type="entry name" value="SIT4 YEAST -ASSOCIATING PROTEIN-RELATED"/>
    <property type="match status" value="1"/>
</dbReference>
<feature type="non-terminal residue" evidence="2">
    <location>
        <position position="120"/>
    </location>
</feature>
<proteinExistence type="inferred from homology"/>
<dbReference type="Proteomes" id="UP001295469">
    <property type="component" value="Chromosome A07"/>
</dbReference>
<evidence type="ECO:0000256" key="1">
    <source>
        <dbReference type="ARBA" id="ARBA00006180"/>
    </source>
</evidence>
<sequence>AAERLCATTRNASSALATKLSSSGFVSRIFGHAIEDLHSKSGLVHSLTVSVRFEGSIILSCLANKSEVLVNHILQECNLKPKFFHQTKTPTICALDLTDDYQYVRMIITSLVKQIFLPLI</sequence>
<dbReference type="InterPro" id="IPR007587">
    <property type="entry name" value="SAPS"/>
</dbReference>
<dbReference type="PANTHER" id="PTHR12634:SF21">
    <property type="entry name" value="SIT4 PHOSPHATASE-ASSOCIATED FAMILY PROTEIN"/>
    <property type="match status" value="1"/>
</dbReference>
<gene>
    <name evidence="2" type="ORF">DARMORV10_A07P18920.1</name>
</gene>